<proteinExistence type="predicted"/>
<evidence type="ECO:0000256" key="1">
    <source>
        <dbReference type="SAM" id="Phobius"/>
    </source>
</evidence>
<evidence type="ECO:0008006" key="4">
    <source>
        <dbReference type="Google" id="ProtNLM"/>
    </source>
</evidence>
<feature type="transmembrane region" description="Helical" evidence="1">
    <location>
        <begin position="20"/>
        <end position="41"/>
    </location>
</feature>
<evidence type="ECO:0000313" key="3">
    <source>
        <dbReference type="Proteomes" id="UP000196084"/>
    </source>
</evidence>
<dbReference type="RefSeq" id="WP_054862382.1">
    <property type="nucleotide sequence ID" value="NZ_MWPH01000004.1"/>
</dbReference>
<dbReference type="AlphaFoldDB" id="A0A202E4D3"/>
<dbReference type="OrthoDB" id="202569at2157"/>
<protein>
    <recommendedName>
        <fullName evidence="4">DUF4330 domain-containing protein</fullName>
    </recommendedName>
</protein>
<dbReference type="EMBL" id="MWPH01000004">
    <property type="protein sequence ID" value="OVE83145.1"/>
    <property type="molecule type" value="Genomic_DNA"/>
</dbReference>
<keyword evidence="1" id="KW-1133">Transmembrane helix</keyword>
<dbReference type="InterPro" id="IPR025480">
    <property type="entry name" value="DUF4330"/>
</dbReference>
<dbReference type="Pfam" id="PF14221">
    <property type="entry name" value="DUF4330"/>
    <property type="match status" value="1"/>
</dbReference>
<accession>A0A202E4D3</accession>
<reference evidence="2 3" key="1">
    <citation type="submission" date="2017-02" db="EMBL/GenBank/DDBJ databases">
        <title>Natronthermophilus aegyptiacus gen. nov.,sp. nov., an aerobic, extremely halophilic alkalithermophilic archaeon isolated from the athalassohaline Wadi An Natrun, Egypt.</title>
        <authorList>
            <person name="Zhao B."/>
        </authorList>
    </citation>
    <scope>NUCLEOTIDE SEQUENCE [LARGE SCALE GENOMIC DNA]</scope>
    <source>
        <strain evidence="2 3">CGMCC 1.3597</strain>
    </source>
</reference>
<name>A0A202E4D3_9EURY</name>
<evidence type="ECO:0000313" key="2">
    <source>
        <dbReference type="EMBL" id="OVE83145.1"/>
    </source>
</evidence>
<gene>
    <name evidence="2" type="ORF">B2G88_17190</name>
</gene>
<keyword evidence="1" id="KW-0812">Transmembrane</keyword>
<organism evidence="2 3">
    <name type="scientific">Natronolimnobius baerhuensis</name>
    <dbReference type="NCBI Taxonomy" id="253108"/>
    <lineage>
        <taxon>Archaea</taxon>
        <taxon>Methanobacteriati</taxon>
        <taxon>Methanobacteriota</taxon>
        <taxon>Stenosarchaea group</taxon>
        <taxon>Halobacteria</taxon>
        <taxon>Halobacteriales</taxon>
        <taxon>Natrialbaceae</taxon>
        <taxon>Natronolimnobius</taxon>
    </lineage>
</organism>
<keyword evidence="3" id="KW-1185">Reference proteome</keyword>
<comment type="caution">
    <text evidence="2">The sequence shown here is derived from an EMBL/GenBank/DDBJ whole genome shotgun (WGS) entry which is preliminary data.</text>
</comment>
<dbReference type="Proteomes" id="UP000196084">
    <property type="component" value="Unassembled WGS sequence"/>
</dbReference>
<sequence length="375" mass="40099">MDVIDDDGNLFGAVNVVDALVVLLVLAVVIAGVAAVGVLGAEVNDPDEDDENLTDTRYATLEIGTESITTAEAVTAGDELTAGNERLEITDTYAVRTASDDAHLTVRTEIEATAHDNGTLEFADRELTTGQNVSIETDAYDVTGTTTVLENDTADLPTTETDVVFEQTVDHATAEQIDAGDVSQIGDETTATLENVSVYPIAADQYRVIAGATLTTLEGEDEYNTVRYGNAIVEPDSSIAFATDGYTLGPTIRETGTTAEPGEDTTTTVEIDLEGLEDREASQFEPGLSETMGGDTWATITDVERDPASVIVETDDGDIHEREHPTQDDVTLTVELDTRETTLGTQFKGTPLRNGDSVYLDFGVTTIDERAWIID</sequence>
<keyword evidence="1" id="KW-0472">Membrane</keyword>